<keyword evidence="6" id="KW-1185">Reference proteome</keyword>
<dbReference type="Gene3D" id="3.90.79.10">
    <property type="entry name" value="Nucleoside Triphosphate Pyrophosphohydrolase"/>
    <property type="match status" value="1"/>
</dbReference>
<dbReference type="CDD" id="cd04684">
    <property type="entry name" value="NUDIX_Hydrolase"/>
    <property type="match status" value="1"/>
</dbReference>
<evidence type="ECO:0000259" key="4">
    <source>
        <dbReference type="PROSITE" id="PS51462"/>
    </source>
</evidence>
<evidence type="ECO:0000313" key="6">
    <source>
        <dbReference type="Proteomes" id="UP000474757"/>
    </source>
</evidence>
<sequence>MRRLGERVDPAQTYRARPGAYAVLPRGGALLLTRTEEFLLPGGGIDPGESPLQALHREVMEETGWRIAAPRRIGAFRRFVFMPDYGWWAEKICHIYVARPVLRLGPPTEPDHEPVWMAPELAADLLGSPVDRFVVAGLQERA</sequence>
<dbReference type="PANTHER" id="PTHR43046:SF14">
    <property type="entry name" value="MUTT_NUDIX FAMILY PROTEIN"/>
    <property type="match status" value="1"/>
</dbReference>
<protein>
    <submittedName>
        <fullName evidence="5">NUDIX hydrolase</fullName>
    </submittedName>
</protein>
<comment type="similarity">
    <text evidence="3">Belongs to the Nudix hydrolase family.</text>
</comment>
<reference evidence="5 6" key="1">
    <citation type="submission" date="2020-02" db="EMBL/GenBank/DDBJ databases">
        <title>Pseudoroseicyclus tamarix, sp. nov., isolated from offshore sediment of a Tamarix chinensis forest.</title>
        <authorList>
            <person name="Gai Y."/>
        </authorList>
    </citation>
    <scope>NUCLEOTIDE SEQUENCE [LARGE SCALE GENOMIC DNA]</scope>
    <source>
        <strain evidence="5 6">CLL3-39</strain>
    </source>
</reference>
<evidence type="ECO:0000313" key="5">
    <source>
        <dbReference type="EMBL" id="NDV02713.1"/>
    </source>
</evidence>
<dbReference type="PRINTS" id="PR00502">
    <property type="entry name" value="NUDIXFAMILY"/>
</dbReference>
<evidence type="ECO:0000256" key="2">
    <source>
        <dbReference type="ARBA" id="ARBA00022801"/>
    </source>
</evidence>
<evidence type="ECO:0000256" key="3">
    <source>
        <dbReference type="RuleBase" id="RU003476"/>
    </source>
</evidence>
<dbReference type="Proteomes" id="UP000474757">
    <property type="component" value="Unassembled WGS sequence"/>
</dbReference>
<comment type="caution">
    <text evidence="5">The sequence shown here is derived from an EMBL/GenBank/DDBJ whole genome shotgun (WGS) entry which is preliminary data.</text>
</comment>
<proteinExistence type="inferred from homology"/>
<dbReference type="PROSITE" id="PS51462">
    <property type="entry name" value="NUDIX"/>
    <property type="match status" value="1"/>
</dbReference>
<dbReference type="SUPFAM" id="SSF55811">
    <property type="entry name" value="Nudix"/>
    <property type="match status" value="1"/>
</dbReference>
<dbReference type="PANTHER" id="PTHR43046">
    <property type="entry name" value="GDP-MANNOSE MANNOSYL HYDROLASE"/>
    <property type="match status" value="1"/>
</dbReference>
<dbReference type="InterPro" id="IPR000086">
    <property type="entry name" value="NUDIX_hydrolase_dom"/>
</dbReference>
<dbReference type="InterPro" id="IPR015797">
    <property type="entry name" value="NUDIX_hydrolase-like_dom_sf"/>
</dbReference>
<accession>A0A6B2JM96</accession>
<organism evidence="5 6">
    <name type="scientific">Pseudoroseicyclus tamaricis</name>
    <dbReference type="NCBI Taxonomy" id="2705421"/>
    <lineage>
        <taxon>Bacteria</taxon>
        <taxon>Pseudomonadati</taxon>
        <taxon>Pseudomonadota</taxon>
        <taxon>Alphaproteobacteria</taxon>
        <taxon>Rhodobacterales</taxon>
        <taxon>Paracoccaceae</taxon>
        <taxon>Pseudoroseicyclus</taxon>
    </lineage>
</organism>
<dbReference type="PROSITE" id="PS00893">
    <property type="entry name" value="NUDIX_BOX"/>
    <property type="match status" value="1"/>
</dbReference>
<dbReference type="InterPro" id="IPR020084">
    <property type="entry name" value="NUDIX_hydrolase_CS"/>
</dbReference>
<gene>
    <name evidence="5" type="ORF">GZA08_17235</name>
</gene>
<dbReference type="InterPro" id="IPR020476">
    <property type="entry name" value="Nudix_hydrolase"/>
</dbReference>
<feature type="domain" description="Nudix hydrolase" evidence="4">
    <location>
        <begin position="13"/>
        <end position="139"/>
    </location>
</feature>
<comment type="cofactor">
    <cofactor evidence="1">
        <name>Mg(2+)</name>
        <dbReference type="ChEBI" id="CHEBI:18420"/>
    </cofactor>
</comment>
<name>A0A6B2JM96_9RHOB</name>
<dbReference type="Pfam" id="PF00293">
    <property type="entry name" value="NUDIX"/>
    <property type="match status" value="1"/>
</dbReference>
<dbReference type="AlphaFoldDB" id="A0A6B2JM96"/>
<evidence type="ECO:0000256" key="1">
    <source>
        <dbReference type="ARBA" id="ARBA00001946"/>
    </source>
</evidence>
<dbReference type="EMBL" id="JAAGAB010000004">
    <property type="protein sequence ID" value="NDV02713.1"/>
    <property type="molecule type" value="Genomic_DNA"/>
</dbReference>
<dbReference type="RefSeq" id="WP_163895917.1">
    <property type="nucleotide sequence ID" value="NZ_JAAFYS010000004.1"/>
</dbReference>
<keyword evidence="2 3" id="KW-0378">Hydrolase</keyword>
<dbReference type="GO" id="GO:0016787">
    <property type="term" value="F:hydrolase activity"/>
    <property type="evidence" value="ECO:0007669"/>
    <property type="project" value="UniProtKB-KW"/>
</dbReference>